<keyword evidence="6" id="KW-0406">Ion transport</keyword>
<keyword evidence="9" id="KW-0998">Cell outer membrane</keyword>
<protein>
    <submittedName>
        <fullName evidence="13">Outer membrane beta-barrel domain protein</fullName>
    </submittedName>
</protein>
<keyword evidence="3" id="KW-1134">Transmembrane beta strand</keyword>
<dbReference type="PROSITE" id="PS51123">
    <property type="entry name" value="OMPA_2"/>
    <property type="match status" value="1"/>
</dbReference>
<evidence type="ECO:0000259" key="12">
    <source>
        <dbReference type="PROSITE" id="PS51123"/>
    </source>
</evidence>
<evidence type="ECO:0000313" key="13">
    <source>
        <dbReference type="EMBL" id="KDS56413.1"/>
    </source>
</evidence>
<evidence type="ECO:0000256" key="4">
    <source>
        <dbReference type="ARBA" id="ARBA00022692"/>
    </source>
</evidence>
<dbReference type="PANTHER" id="PTHR30329">
    <property type="entry name" value="STATOR ELEMENT OF FLAGELLAR MOTOR COMPLEX"/>
    <property type="match status" value="1"/>
</dbReference>
<dbReference type="InterPro" id="IPR027385">
    <property type="entry name" value="Beta-barrel_OMP"/>
</dbReference>
<evidence type="ECO:0000256" key="10">
    <source>
        <dbReference type="PROSITE-ProRule" id="PRU00473"/>
    </source>
</evidence>
<gene>
    <name evidence="13" type="ORF">M099_0484</name>
</gene>
<comment type="caution">
    <text evidence="13">The sequence shown here is derived from an EMBL/GenBank/DDBJ whole genome shotgun (WGS) entry which is preliminary data.</text>
</comment>
<name>A0A069SN80_PHOVU</name>
<dbReference type="GO" id="GO:0046930">
    <property type="term" value="C:pore complex"/>
    <property type="evidence" value="ECO:0007669"/>
    <property type="project" value="UniProtKB-KW"/>
</dbReference>
<comment type="subcellular location">
    <subcellularLocation>
        <location evidence="1">Cell outer membrane</location>
        <topology evidence="1">Multi-pass membrane protein</topology>
    </subcellularLocation>
</comment>
<reference evidence="13 14" key="1">
    <citation type="submission" date="2014-04" db="EMBL/GenBank/DDBJ databases">
        <authorList>
            <person name="Sears C."/>
            <person name="Carroll K."/>
            <person name="Sack B.R."/>
            <person name="Qadri F."/>
            <person name="Myers L.L."/>
            <person name="Chung G.-T."/>
            <person name="Escheverria P."/>
            <person name="Fraser C.M."/>
            <person name="Sadzewicz L."/>
            <person name="Shefchek K.A."/>
            <person name="Tallon L."/>
            <person name="Das S.P."/>
            <person name="Daugherty S."/>
            <person name="Mongodin E.F."/>
        </authorList>
    </citation>
    <scope>NUCLEOTIDE SEQUENCE [LARGE SCALE GENOMIC DNA]</scope>
    <source>
        <strain evidence="13 14">3975 RP4</strain>
    </source>
</reference>
<dbReference type="InterPro" id="IPR006664">
    <property type="entry name" value="OMP_bac"/>
</dbReference>
<dbReference type="Pfam" id="PF00691">
    <property type="entry name" value="OmpA"/>
    <property type="match status" value="1"/>
</dbReference>
<dbReference type="SUPFAM" id="SSF56925">
    <property type="entry name" value="OMPA-like"/>
    <property type="match status" value="1"/>
</dbReference>
<evidence type="ECO:0000313" key="14">
    <source>
        <dbReference type="Proteomes" id="UP000027661"/>
    </source>
</evidence>
<dbReference type="GO" id="GO:0006811">
    <property type="term" value="P:monoatomic ion transport"/>
    <property type="evidence" value="ECO:0007669"/>
    <property type="project" value="UniProtKB-KW"/>
</dbReference>
<keyword evidence="7" id="KW-0626">Porin</keyword>
<dbReference type="RefSeq" id="WP_032952366.1">
    <property type="nucleotide sequence ID" value="NZ_JNHM01000005.1"/>
</dbReference>
<keyword evidence="4" id="KW-0812">Transmembrane</keyword>
<evidence type="ECO:0000256" key="2">
    <source>
        <dbReference type="ARBA" id="ARBA00022448"/>
    </source>
</evidence>
<sequence>MKYKFLTLSLLLAGVCATTIKAQETNYYTPKWSDNIFISVGGGIHSVANDGFNRISPNFSISLGKYITPTWGIRGQVNGIWQSLCLQEIGYHEHNKNYVGANIDAMVNLSSLFAGANPNRFFEVYGFVGPQLSVAKSANVVYTYDGNTGERTGVSTSGEAKAKARIGASAGLGLKFNLNNKWAIDVEARGAIAPSIFGNISDHRKAEGTGMITAGVSYTFGGKKFAKVEDRVVEKEVIKEVVREVPKEVVKEVIKEVPSAAEVAIFFKIGKAKISPEGMVNVQLMAKAIKANPNAKYKIAGFADKATGSASFNQTLSEKRAQAVYDALVAEGVKESQLEKVAMGGTDNMFGKNYLNRVVILEVK</sequence>
<evidence type="ECO:0000256" key="3">
    <source>
        <dbReference type="ARBA" id="ARBA00022452"/>
    </source>
</evidence>
<dbReference type="Gene3D" id="2.40.160.20">
    <property type="match status" value="1"/>
</dbReference>
<keyword evidence="2" id="KW-0813">Transport</keyword>
<evidence type="ECO:0000256" key="8">
    <source>
        <dbReference type="ARBA" id="ARBA00023136"/>
    </source>
</evidence>
<dbReference type="CDD" id="cd07185">
    <property type="entry name" value="OmpA_C-like"/>
    <property type="match status" value="1"/>
</dbReference>
<dbReference type="Gene3D" id="3.30.1330.60">
    <property type="entry name" value="OmpA-like domain"/>
    <property type="match status" value="1"/>
</dbReference>
<dbReference type="GO" id="GO:0009279">
    <property type="term" value="C:cell outer membrane"/>
    <property type="evidence" value="ECO:0007669"/>
    <property type="project" value="UniProtKB-SubCell"/>
</dbReference>
<dbReference type="Proteomes" id="UP000027661">
    <property type="component" value="Unassembled WGS sequence"/>
</dbReference>
<accession>A0A069SN80</accession>
<dbReference type="InterPro" id="IPR036737">
    <property type="entry name" value="OmpA-like_sf"/>
</dbReference>
<dbReference type="InterPro" id="IPR006665">
    <property type="entry name" value="OmpA-like"/>
</dbReference>
<evidence type="ECO:0000256" key="7">
    <source>
        <dbReference type="ARBA" id="ARBA00023114"/>
    </source>
</evidence>
<evidence type="ECO:0000256" key="1">
    <source>
        <dbReference type="ARBA" id="ARBA00004571"/>
    </source>
</evidence>
<dbReference type="PANTHER" id="PTHR30329:SF21">
    <property type="entry name" value="LIPOPROTEIN YIAD-RELATED"/>
    <property type="match status" value="1"/>
</dbReference>
<dbReference type="SUPFAM" id="SSF103088">
    <property type="entry name" value="OmpA-like"/>
    <property type="match status" value="1"/>
</dbReference>
<keyword evidence="8 10" id="KW-0472">Membrane</keyword>
<feature type="signal peptide" evidence="11">
    <location>
        <begin position="1"/>
        <end position="22"/>
    </location>
</feature>
<evidence type="ECO:0000256" key="5">
    <source>
        <dbReference type="ARBA" id="ARBA00022729"/>
    </source>
</evidence>
<dbReference type="AlphaFoldDB" id="A0A069SN80"/>
<dbReference type="Pfam" id="PF13505">
    <property type="entry name" value="OMP_b-brl"/>
    <property type="match status" value="1"/>
</dbReference>
<dbReference type="PATRIC" id="fig|1339352.3.peg.474"/>
<evidence type="ECO:0000256" key="11">
    <source>
        <dbReference type="SAM" id="SignalP"/>
    </source>
</evidence>
<proteinExistence type="predicted"/>
<feature type="chain" id="PRO_5001669395" evidence="11">
    <location>
        <begin position="23"/>
        <end position="364"/>
    </location>
</feature>
<keyword evidence="5 11" id="KW-0732">Signal</keyword>
<dbReference type="InterPro" id="IPR011250">
    <property type="entry name" value="OMP/PagP_B-barrel"/>
</dbReference>
<dbReference type="GO" id="GO:0015288">
    <property type="term" value="F:porin activity"/>
    <property type="evidence" value="ECO:0007669"/>
    <property type="project" value="UniProtKB-KW"/>
</dbReference>
<organism evidence="13 14">
    <name type="scientific">Phocaeicola vulgatus str. 3975 RP4</name>
    <dbReference type="NCBI Taxonomy" id="1339352"/>
    <lineage>
        <taxon>Bacteria</taxon>
        <taxon>Pseudomonadati</taxon>
        <taxon>Bacteroidota</taxon>
        <taxon>Bacteroidia</taxon>
        <taxon>Bacteroidales</taxon>
        <taxon>Bacteroidaceae</taxon>
        <taxon>Phocaeicola</taxon>
    </lineage>
</organism>
<dbReference type="InterPro" id="IPR050330">
    <property type="entry name" value="Bact_OuterMem_StrucFunc"/>
</dbReference>
<evidence type="ECO:0000256" key="6">
    <source>
        <dbReference type="ARBA" id="ARBA00023065"/>
    </source>
</evidence>
<evidence type="ECO:0000256" key="9">
    <source>
        <dbReference type="ARBA" id="ARBA00023237"/>
    </source>
</evidence>
<dbReference type="PRINTS" id="PR01021">
    <property type="entry name" value="OMPADOMAIN"/>
</dbReference>
<feature type="domain" description="OmpA-like" evidence="12">
    <location>
        <begin position="254"/>
        <end position="364"/>
    </location>
</feature>
<dbReference type="EMBL" id="JNHM01000005">
    <property type="protein sequence ID" value="KDS56413.1"/>
    <property type="molecule type" value="Genomic_DNA"/>
</dbReference>